<dbReference type="Gene3D" id="1.10.10.10">
    <property type="entry name" value="Winged helix-like DNA-binding domain superfamily/Winged helix DNA-binding domain"/>
    <property type="match status" value="1"/>
</dbReference>
<dbReference type="OrthoDB" id="9808360at2"/>
<dbReference type="GO" id="GO:0003700">
    <property type="term" value="F:DNA-binding transcription factor activity"/>
    <property type="evidence" value="ECO:0007669"/>
    <property type="project" value="TreeGrafter"/>
</dbReference>
<dbReference type="RefSeq" id="WP_073082416.1">
    <property type="nucleotide sequence ID" value="NZ_FQWS01000001.1"/>
</dbReference>
<protein>
    <submittedName>
        <fullName evidence="1">Transcriptional regulator, BadM/Rrf2 family</fullName>
    </submittedName>
</protein>
<dbReference type="GO" id="GO:0005829">
    <property type="term" value="C:cytosol"/>
    <property type="evidence" value="ECO:0007669"/>
    <property type="project" value="TreeGrafter"/>
</dbReference>
<evidence type="ECO:0000313" key="1">
    <source>
        <dbReference type="EMBL" id="SHG56459.1"/>
    </source>
</evidence>
<dbReference type="NCBIfam" id="TIGR00738">
    <property type="entry name" value="rrf2_super"/>
    <property type="match status" value="1"/>
</dbReference>
<reference evidence="2" key="1">
    <citation type="submission" date="2016-11" db="EMBL/GenBank/DDBJ databases">
        <authorList>
            <person name="Varghese N."/>
            <person name="Submissions S."/>
        </authorList>
    </citation>
    <scope>NUCLEOTIDE SEQUENCE [LARGE SCALE GENOMIC DNA]</scope>
    <source>
        <strain evidence="2">DSM 25330</strain>
    </source>
</reference>
<gene>
    <name evidence="1" type="ORF">SAMN05444148_0438</name>
</gene>
<keyword evidence="2" id="KW-1185">Reference proteome</keyword>
<evidence type="ECO:0000313" key="2">
    <source>
        <dbReference type="Proteomes" id="UP000184522"/>
    </source>
</evidence>
<dbReference type="STRING" id="1089305.SAMN05444148_0438"/>
<dbReference type="PANTHER" id="PTHR33221">
    <property type="entry name" value="WINGED HELIX-TURN-HELIX TRANSCRIPTIONAL REGULATOR, RRF2 FAMILY"/>
    <property type="match status" value="1"/>
</dbReference>
<dbReference type="Pfam" id="PF02082">
    <property type="entry name" value="Rrf2"/>
    <property type="match status" value="1"/>
</dbReference>
<proteinExistence type="predicted"/>
<organism evidence="1 2">
    <name type="scientific">Winogradskyella jejuensis</name>
    <dbReference type="NCBI Taxonomy" id="1089305"/>
    <lineage>
        <taxon>Bacteria</taxon>
        <taxon>Pseudomonadati</taxon>
        <taxon>Bacteroidota</taxon>
        <taxon>Flavobacteriia</taxon>
        <taxon>Flavobacteriales</taxon>
        <taxon>Flavobacteriaceae</taxon>
        <taxon>Winogradskyella</taxon>
    </lineage>
</organism>
<dbReference type="EMBL" id="FQWS01000001">
    <property type="protein sequence ID" value="SHG56459.1"/>
    <property type="molecule type" value="Genomic_DNA"/>
</dbReference>
<dbReference type="AlphaFoldDB" id="A0A1M5KVA4"/>
<name>A0A1M5KVA4_9FLAO</name>
<dbReference type="SUPFAM" id="SSF46785">
    <property type="entry name" value="Winged helix' DNA-binding domain"/>
    <property type="match status" value="1"/>
</dbReference>
<dbReference type="InterPro" id="IPR036388">
    <property type="entry name" value="WH-like_DNA-bd_sf"/>
</dbReference>
<dbReference type="PROSITE" id="PS51197">
    <property type="entry name" value="HTH_RRF2_2"/>
    <property type="match status" value="1"/>
</dbReference>
<dbReference type="InterPro" id="IPR036390">
    <property type="entry name" value="WH_DNA-bd_sf"/>
</dbReference>
<dbReference type="Proteomes" id="UP000184522">
    <property type="component" value="Unassembled WGS sequence"/>
</dbReference>
<dbReference type="PANTHER" id="PTHR33221:SF14">
    <property type="entry name" value="HTH-TYPE TRANSCRIPTIONAL REGULATOR AQ_268-RELATED"/>
    <property type="match status" value="1"/>
</dbReference>
<sequence length="148" mass="16409">MLSNASKYAIRAMLYLAQNSSPENKIGAKSIAKELETPSPFLAKLLRQLASNMIISSTKGPTGGFYLSDDNRENYLWDVVECIDGGHKFEQCFLGLSKCNGDNPCPVHHIVAPFKENLLKKFKGKTINDLIEEMESDNTLISLKGLDI</sequence>
<dbReference type="InterPro" id="IPR000944">
    <property type="entry name" value="Tscrpt_reg_Rrf2"/>
</dbReference>
<accession>A0A1M5KVA4</accession>